<dbReference type="SUPFAM" id="SSF52980">
    <property type="entry name" value="Restriction endonuclease-like"/>
    <property type="match status" value="1"/>
</dbReference>
<dbReference type="InterPro" id="IPR022242">
    <property type="entry name" value="TNP-like_C"/>
</dbReference>
<reference evidence="5" key="1">
    <citation type="journal article" date="2023" name="G3 (Bethesda)">
        <title>Whole genome assemblies of Zophobas morio and Tenebrio molitor.</title>
        <authorList>
            <person name="Kaur S."/>
            <person name="Stinson S.A."/>
            <person name="diCenzo G.C."/>
        </authorList>
    </citation>
    <scope>NUCLEOTIDE SEQUENCE</scope>
    <source>
        <strain evidence="5">QUZm001</strain>
    </source>
</reference>
<feature type="compositionally biased region" description="Basic and acidic residues" evidence="1">
    <location>
        <begin position="1315"/>
        <end position="1327"/>
    </location>
</feature>
<evidence type="ECO:0000313" key="5">
    <source>
        <dbReference type="EMBL" id="KAJ3655836.1"/>
    </source>
</evidence>
<evidence type="ECO:0000259" key="4">
    <source>
        <dbReference type="Pfam" id="PF20700"/>
    </source>
</evidence>
<dbReference type="Pfam" id="PF20700">
    <property type="entry name" value="Mutator"/>
    <property type="match status" value="1"/>
</dbReference>
<keyword evidence="6" id="KW-1185">Reference proteome</keyword>
<dbReference type="CDD" id="cd22343">
    <property type="entry name" value="PDDEXK_lambda_exonuclease-like"/>
    <property type="match status" value="1"/>
</dbReference>
<protein>
    <recommendedName>
        <fullName evidence="7">Zinc finger MYM-type protein 1</fullName>
    </recommendedName>
</protein>
<evidence type="ECO:0000259" key="3">
    <source>
        <dbReference type="Pfam" id="PF12596"/>
    </source>
</evidence>
<dbReference type="Proteomes" id="UP001168821">
    <property type="component" value="Unassembled WGS sequence"/>
</dbReference>
<dbReference type="InterPro" id="IPR011604">
    <property type="entry name" value="PDDEXK-like_dom_sf"/>
</dbReference>
<organism evidence="5 6">
    <name type="scientific">Zophobas morio</name>
    <dbReference type="NCBI Taxonomy" id="2755281"/>
    <lineage>
        <taxon>Eukaryota</taxon>
        <taxon>Metazoa</taxon>
        <taxon>Ecdysozoa</taxon>
        <taxon>Arthropoda</taxon>
        <taxon>Hexapoda</taxon>
        <taxon>Insecta</taxon>
        <taxon>Pterygota</taxon>
        <taxon>Neoptera</taxon>
        <taxon>Endopterygota</taxon>
        <taxon>Coleoptera</taxon>
        <taxon>Polyphaga</taxon>
        <taxon>Cucujiformia</taxon>
        <taxon>Tenebrionidae</taxon>
        <taxon>Zophobas</taxon>
    </lineage>
</organism>
<evidence type="ECO:0008006" key="7">
    <source>
        <dbReference type="Google" id="ProtNLM"/>
    </source>
</evidence>
<feature type="region of interest" description="Disordered" evidence="1">
    <location>
        <begin position="1364"/>
        <end position="1400"/>
    </location>
</feature>
<dbReference type="InterPro" id="IPR049012">
    <property type="entry name" value="Mutator_transp_dom"/>
</dbReference>
<feature type="compositionally biased region" description="Acidic residues" evidence="1">
    <location>
        <begin position="850"/>
        <end position="869"/>
    </location>
</feature>
<feature type="compositionally biased region" description="Acidic residues" evidence="1">
    <location>
        <begin position="1365"/>
        <end position="1382"/>
    </location>
</feature>
<gene>
    <name evidence="5" type="ORF">Zmor_014946</name>
</gene>
<dbReference type="GO" id="GO:0006281">
    <property type="term" value="P:DNA repair"/>
    <property type="evidence" value="ECO:0007669"/>
    <property type="project" value="UniProtKB-ARBA"/>
</dbReference>
<dbReference type="Gene3D" id="3.90.320.10">
    <property type="match status" value="1"/>
</dbReference>
<dbReference type="Pfam" id="PF09588">
    <property type="entry name" value="YqaJ"/>
    <property type="match status" value="1"/>
</dbReference>
<dbReference type="PANTHER" id="PTHR45749:SF37">
    <property type="entry name" value="OS05G0311600 PROTEIN"/>
    <property type="match status" value="1"/>
</dbReference>
<dbReference type="Pfam" id="PF12596">
    <property type="entry name" value="Tnp_P_element_C"/>
    <property type="match status" value="1"/>
</dbReference>
<evidence type="ECO:0000259" key="2">
    <source>
        <dbReference type="Pfam" id="PF09588"/>
    </source>
</evidence>
<feature type="compositionally biased region" description="Low complexity" evidence="1">
    <location>
        <begin position="1387"/>
        <end position="1397"/>
    </location>
</feature>
<proteinExistence type="predicted"/>
<evidence type="ECO:0000313" key="6">
    <source>
        <dbReference type="Proteomes" id="UP001168821"/>
    </source>
</evidence>
<comment type="caution">
    <text evidence="5">The sequence shown here is derived from an EMBL/GenBank/DDBJ whole genome shotgun (WGS) entry which is preliminary data.</text>
</comment>
<dbReference type="EMBL" id="JALNTZ010000004">
    <property type="protein sequence ID" value="KAJ3655836.1"/>
    <property type="molecule type" value="Genomic_DNA"/>
</dbReference>
<dbReference type="InterPro" id="IPR011335">
    <property type="entry name" value="Restrct_endonuc-II-like"/>
</dbReference>
<feature type="domain" description="Transposable element P transposase-like C-terminal" evidence="3">
    <location>
        <begin position="89"/>
        <end position="185"/>
    </location>
</feature>
<evidence type="ECO:0000256" key="1">
    <source>
        <dbReference type="SAM" id="MobiDB-lite"/>
    </source>
</evidence>
<feature type="domain" description="Mutator-like transposase" evidence="4">
    <location>
        <begin position="252"/>
        <end position="473"/>
    </location>
</feature>
<feature type="compositionally biased region" description="Polar residues" evidence="1">
    <location>
        <begin position="1330"/>
        <end position="1340"/>
    </location>
</feature>
<sequence>MKTVIGLESIGDNDFVVDPIVDVHMQEFYDGTPLTMTYEVVSFAIDNYQIAISTSSYIHILGFELALNNYIFKLQYGDCKCAYCESPGIVQEHTNYTHASNDKYVVSTVFKEAHIKPHVEPVENVGIQDRELSSLPEMSPALSDSESNNLQHELHVVDRVERDGLNYFGAWLAKKGYPHLGDYTSMLQGEHDYCLPSDDSVEIAIGSHDPSRDPVLDTISGRFLIDGQYFLREIRSLENHRNTCLKSSKGYFKLMSWTTQMLVWKLKFQCPYCKIKKIVTSGEESKPKTDKDDITFQNSSVAKLDQLSIADSAVWGIMSLGGGHCNMEELFSTMGVKPIDIKSFQNIELKIGKVWQELLYDAMLEAGKQENALAVSNGDITEDGTPFITVIVDGGWSHRSHGHRYTSNSGVACVIGAKTKKLLHLDVRNKYCAMCLYLKKNGKEEVHDQCFKNWSGTSCGMESDMLVQAFNRSARGAIIYNSKNGKNPGSLREDLRNGPYHVLGMHQNCKEYFCSSKSNEEILLEGYNLDAFNYIQECLKPVVRKAHQLITNSTSNYAENFMSLVAKFAGGKQVNRCKRGSYTIRAQGAGLDYQIGPKWHYESMKAALGKSPSKTVKSRAQKISRKISTTRRCLLRMTGPRKKTLNETKGKEDYGEMCQKLDLEPKELEKETQEFLQTLQVSSEQRDHIERNTRGQSDNDTWFKERKYRLTSSIFGQIVKRRKNSKWAKLVEAHLYSKPFTNAAVQYGKVNEKNAIQAYVQRTGEKVTECGLFVHLQYGYLGTSPDGLTDSGGIIEIKCPKAAENLTIEESIRTIKSFCLDKKNWSVEKIEDEDKERDETEEDVTLLSDVEIDEGDEEDNLESEDEVDVSEPTLPTPLPSTTFKAPGPADISQLVSDGPCQLHLKFFKKTKFGDRFRQFKDEWYNCWQWLEYSALTDSAFCSCCRHFSVRSDDNTVFMNVGFKNWKRALEKDVLKDMKQLQQSKSSNVSVASLVDEAHLALVKENRTYIGIIVDILLYTASQGIAQRGHRENETSVNRGNFLELLNLLSKYNDLARKTSKQQNIQAQKFKMKFSRYFMCDDTKDSSKVEQISVVIRYYLDGVIYERFLGYHAASDLDAASLFNYIKNVLTRCIIDIQKCVAQTYDGASVMSGRLNGVQKLFRDEVNQAIYVHCYNSHCESNTHSRKTTQLKTVPFCCRRPIIMTTRGKKIVNAALLQMELANRKKDKGEENINSEHTIDEIRLEPAFDDMIDDIAKVQNEIGEAAKDEAEKRNKTEVNKFCKMSPEKSCESTILNVTKNLNQIEKTKGLQTASENVRKFSRNKENRSPIDPQSPQCSFWKSSGIKHGTKLKLKKITKTGKQQAFESDDFFSAENGDDSDADPDFNGTSNNSSTSDSSFYEEKKLTEIGHERGKRSTAEDVVVEEEHNNHHMIASTSKKRTVSMSKKGPVAWKNEHSSLDPKPIFIGTTKTELMKRDSDLNIDLSLTLDQHLENGQSCSMFESMCRQVQNSPIFISDDGFGSCSRTSSPPSEETVATPVRKVVFNCLSVGNLEEMCEIIAVVVCKKLEKRQQENSLWTKARKCLKRAEGLMAILKRSDD</sequence>
<accession>A0AA38MGT9</accession>
<dbReference type="InterPro" id="IPR019080">
    <property type="entry name" value="YqaJ_viral_recombinase"/>
</dbReference>
<name>A0AA38MGT9_9CUCU</name>
<feature type="domain" description="YqaJ viral recombinase" evidence="2">
    <location>
        <begin position="702"/>
        <end position="810"/>
    </location>
</feature>
<feature type="region of interest" description="Disordered" evidence="1">
    <location>
        <begin position="1307"/>
        <end position="1340"/>
    </location>
</feature>
<feature type="region of interest" description="Disordered" evidence="1">
    <location>
        <begin position="850"/>
        <end position="878"/>
    </location>
</feature>
<dbReference type="PANTHER" id="PTHR45749">
    <property type="match status" value="1"/>
</dbReference>